<accession>A0A7V5LUW6</accession>
<evidence type="ECO:0000256" key="3">
    <source>
        <dbReference type="ARBA" id="ARBA00022475"/>
    </source>
</evidence>
<feature type="transmembrane region" description="Helical" evidence="7">
    <location>
        <begin position="106"/>
        <end position="126"/>
    </location>
</feature>
<evidence type="ECO:0000256" key="2">
    <source>
        <dbReference type="ARBA" id="ARBA00022448"/>
    </source>
</evidence>
<dbReference type="CDD" id="cd06261">
    <property type="entry name" value="TM_PBP2"/>
    <property type="match status" value="1"/>
</dbReference>
<evidence type="ECO:0000256" key="6">
    <source>
        <dbReference type="ARBA" id="ARBA00023136"/>
    </source>
</evidence>
<dbReference type="GO" id="GO:0005886">
    <property type="term" value="C:plasma membrane"/>
    <property type="evidence" value="ECO:0007669"/>
    <property type="project" value="UniProtKB-SubCell"/>
</dbReference>
<dbReference type="PANTHER" id="PTHR43005">
    <property type="entry name" value="BLR7065 PROTEIN"/>
    <property type="match status" value="1"/>
</dbReference>
<evidence type="ECO:0000256" key="5">
    <source>
        <dbReference type="ARBA" id="ARBA00022989"/>
    </source>
</evidence>
<dbReference type="PROSITE" id="PS50928">
    <property type="entry name" value="ABC_TM1"/>
    <property type="match status" value="1"/>
</dbReference>
<evidence type="ECO:0000256" key="7">
    <source>
        <dbReference type="RuleBase" id="RU363032"/>
    </source>
</evidence>
<dbReference type="Gene3D" id="1.10.3720.10">
    <property type="entry name" value="MetI-like"/>
    <property type="match status" value="1"/>
</dbReference>
<dbReference type="PANTHER" id="PTHR43005:SF2">
    <property type="entry name" value="INTEGRAL MEMBRANE SUGAR TRANSPORT PROTEIN"/>
    <property type="match status" value="1"/>
</dbReference>
<dbReference type="GO" id="GO:0055085">
    <property type="term" value="P:transmembrane transport"/>
    <property type="evidence" value="ECO:0007669"/>
    <property type="project" value="InterPro"/>
</dbReference>
<comment type="caution">
    <text evidence="9">The sequence shown here is derived from an EMBL/GenBank/DDBJ whole genome shotgun (WGS) entry which is preliminary data.</text>
</comment>
<dbReference type="EMBL" id="DRTX01000209">
    <property type="protein sequence ID" value="HHF53506.1"/>
    <property type="molecule type" value="Genomic_DNA"/>
</dbReference>
<evidence type="ECO:0000259" key="8">
    <source>
        <dbReference type="PROSITE" id="PS50928"/>
    </source>
</evidence>
<sequence>MKIKKNGEIRTAYFYISPLLTIILLFILIPIVGTFINSLYRDISYLPSRFTGFTNYAELIKLSDFWNSLKFTTLFTAVSVSLETILGISFALLLKEVFTGRSFLRTILLIPWAIPTAISARLWQLMYNYNYGLLNYFLDITHTGAKVNWLGTAHGAFWAITIADVWKTTPFMTLILLAGLQTIPDELYEQAMVDNASMWKRFLYITLPLLRPALVVALIFRTADALRIFDLVYVLTGGGPAGSTRTISILGFHYFVNGDFGTGSAVSIIIFLLVFIFSLFYIKAGRFKETL</sequence>
<dbReference type="Pfam" id="PF00528">
    <property type="entry name" value="BPD_transp_1"/>
    <property type="match status" value="1"/>
</dbReference>
<keyword evidence="5 7" id="KW-1133">Transmembrane helix</keyword>
<gene>
    <name evidence="9" type="ORF">ENL43_03995</name>
</gene>
<evidence type="ECO:0000256" key="1">
    <source>
        <dbReference type="ARBA" id="ARBA00004651"/>
    </source>
</evidence>
<keyword evidence="2 7" id="KW-0813">Transport</keyword>
<reference evidence="9" key="1">
    <citation type="journal article" date="2020" name="mSystems">
        <title>Genome- and Community-Level Interaction Insights into Carbon Utilization and Element Cycling Functions of Hydrothermarchaeota in Hydrothermal Sediment.</title>
        <authorList>
            <person name="Zhou Z."/>
            <person name="Liu Y."/>
            <person name="Xu W."/>
            <person name="Pan J."/>
            <person name="Luo Z.H."/>
            <person name="Li M."/>
        </authorList>
    </citation>
    <scope>NUCLEOTIDE SEQUENCE [LARGE SCALE GENOMIC DNA]</scope>
    <source>
        <strain evidence="9">HyVt-96</strain>
    </source>
</reference>
<name>A0A7V5LUW6_UNCW3</name>
<keyword evidence="4 7" id="KW-0812">Transmembrane</keyword>
<dbReference type="AlphaFoldDB" id="A0A7V5LUW6"/>
<comment type="similarity">
    <text evidence="7">Belongs to the binding-protein-dependent transport system permease family.</text>
</comment>
<dbReference type="InterPro" id="IPR000515">
    <property type="entry name" value="MetI-like"/>
</dbReference>
<keyword evidence="6 7" id="KW-0472">Membrane</keyword>
<organism evidence="9">
    <name type="scientific">candidate division WOR-3 bacterium</name>
    <dbReference type="NCBI Taxonomy" id="2052148"/>
    <lineage>
        <taxon>Bacteria</taxon>
        <taxon>Bacteria division WOR-3</taxon>
    </lineage>
</organism>
<feature type="transmembrane region" description="Helical" evidence="7">
    <location>
        <begin position="202"/>
        <end position="220"/>
    </location>
</feature>
<feature type="transmembrane region" description="Helical" evidence="7">
    <location>
        <begin position="12"/>
        <end position="36"/>
    </location>
</feature>
<feature type="domain" description="ABC transmembrane type-1" evidence="8">
    <location>
        <begin position="69"/>
        <end position="281"/>
    </location>
</feature>
<dbReference type="SUPFAM" id="SSF161098">
    <property type="entry name" value="MetI-like"/>
    <property type="match status" value="1"/>
</dbReference>
<comment type="subcellular location">
    <subcellularLocation>
        <location evidence="1 7">Cell membrane</location>
        <topology evidence="1 7">Multi-pass membrane protein</topology>
    </subcellularLocation>
</comment>
<evidence type="ECO:0000256" key="4">
    <source>
        <dbReference type="ARBA" id="ARBA00022692"/>
    </source>
</evidence>
<feature type="transmembrane region" description="Helical" evidence="7">
    <location>
        <begin position="71"/>
        <end position="94"/>
    </location>
</feature>
<protein>
    <submittedName>
        <fullName evidence="9">Sugar ABC transporter permease</fullName>
    </submittedName>
</protein>
<dbReference type="Proteomes" id="UP000886050">
    <property type="component" value="Unassembled WGS sequence"/>
</dbReference>
<feature type="transmembrane region" description="Helical" evidence="7">
    <location>
        <begin position="262"/>
        <end position="282"/>
    </location>
</feature>
<dbReference type="InterPro" id="IPR035906">
    <property type="entry name" value="MetI-like_sf"/>
</dbReference>
<proteinExistence type="inferred from homology"/>
<evidence type="ECO:0000313" key="9">
    <source>
        <dbReference type="EMBL" id="HHF53506.1"/>
    </source>
</evidence>
<keyword evidence="3" id="KW-1003">Cell membrane</keyword>